<evidence type="ECO:0000313" key="3">
    <source>
        <dbReference type="Proteomes" id="UP001431131"/>
    </source>
</evidence>
<feature type="transmembrane region" description="Helical" evidence="1">
    <location>
        <begin position="47"/>
        <end position="68"/>
    </location>
</feature>
<dbReference type="EMBL" id="JAKTTI010000011">
    <property type="protein sequence ID" value="MCH1625489.1"/>
    <property type="molecule type" value="Genomic_DNA"/>
</dbReference>
<keyword evidence="3" id="KW-1185">Reference proteome</keyword>
<evidence type="ECO:0000313" key="2">
    <source>
        <dbReference type="EMBL" id="MCH1625489.1"/>
    </source>
</evidence>
<keyword evidence="1" id="KW-1133">Transmembrane helix</keyword>
<gene>
    <name evidence="2" type="ORF">MJG50_09130</name>
</gene>
<dbReference type="RefSeq" id="WP_240255005.1">
    <property type="nucleotide sequence ID" value="NZ_JAKTTI010000011.1"/>
</dbReference>
<name>A0AAW5E3V4_9BACI</name>
<organism evidence="2 3">
    <name type="scientific">Fredinandcohnia quinoae</name>
    <dbReference type="NCBI Taxonomy" id="2918902"/>
    <lineage>
        <taxon>Bacteria</taxon>
        <taxon>Bacillati</taxon>
        <taxon>Bacillota</taxon>
        <taxon>Bacilli</taxon>
        <taxon>Bacillales</taxon>
        <taxon>Bacillaceae</taxon>
        <taxon>Fredinandcohnia</taxon>
    </lineage>
</organism>
<dbReference type="AlphaFoldDB" id="A0AAW5E3V4"/>
<keyword evidence="1" id="KW-0812">Transmembrane</keyword>
<evidence type="ECO:0000256" key="1">
    <source>
        <dbReference type="SAM" id="Phobius"/>
    </source>
</evidence>
<dbReference type="Proteomes" id="UP001431131">
    <property type="component" value="Unassembled WGS sequence"/>
</dbReference>
<comment type="caution">
    <text evidence="2">The sequence shown here is derived from an EMBL/GenBank/DDBJ whole genome shotgun (WGS) entry which is preliminary data.</text>
</comment>
<accession>A0AAW5E3V4</accession>
<protein>
    <submittedName>
        <fullName evidence="2">Uncharacterized protein</fullName>
    </submittedName>
</protein>
<sequence length="408" mass="47843">MDEKMFEERLTQLKSAYNEMPSVTKTDEVIMKIKETEKPVWKRKFHLPYVASFIGVLILGGILSTQFISEYKEKSNSEIIQPVKEEQVTKSLIEEHADELETFYQKRLKELQTELNLDKVERFSFVIEAEEKVRNFRESSPLIYASEKNLSIRYEEVKNEIDRKLMTPSQEILLLTKSEENIPDEEIDELLNKQNELLSVFQSNWTELYWEYYKGIPNHDDLLNVLMNDKEFQGTDIGKLALDLVENGYDVISLEGMPEVAVNYKSGVSSLPKISESMKKYLEIKSLRVAADGGLTISWNELSDLIIEIEKLILANNQSFIRNEDLITLYSQYFNFYMYDRLPNSSIYENDLLKDEVKKSYERFILLYKVNQDTNSGRAIEAFYKLLEENDFKRVTEQVPRIPQLVIK</sequence>
<proteinExistence type="predicted"/>
<reference evidence="2" key="1">
    <citation type="submission" date="2022-02" db="EMBL/GenBank/DDBJ databases">
        <title>Fredinandcohnia quinoae sp. nov. isolated from Chenopodium quinoa seeds.</title>
        <authorList>
            <person name="Saati-Santamaria Z."/>
            <person name="Flores-Felix J.D."/>
            <person name="Igual J.M."/>
            <person name="Velazquez E."/>
            <person name="Garcia-Fraile P."/>
            <person name="Martinez-Molina E."/>
        </authorList>
    </citation>
    <scope>NUCLEOTIDE SEQUENCE</scope>
    <source>
        <strain evidence="2">SECRCQ15</strain>
    </source>
</reference>
<keyword evidence="1" id="KW-0472">Membrane</keyword>